<dbReference type="NCBIfam" id="TIGR02595">
    <property type="entry name" value="PEP_CTERM"/>
    <property type="match status" value="1"/>
</dbReference>
<dbReference type="InterPro" id="IPR013424">
    <property type="entry name" value="Ice-binding_C"/>
</dbReference>
<comment type="caution">
    <text evidence="3">The sequence shown here is derived from an EMBL/GenBank/DDBJ whole genome shotgun (WGS) entry which is preliminary data.</text>
</comment>
<evidence type="ECO:0000313" key="3">
    <source>
        <dbReference type="EMBL" id="MYM90684.1"/>
    </source>
</evidence>
<evidence type="ECO:0000256" key="1">
    <source>
        <dbReference type="SAM" id="SignalP"/>
    </source>
</evidence>
<feature type="domain" description="Ice-binding protein C-terminal" evidence="2">
    <location>
        <begin position="247"/>
        <end position="271"/>
    </location>
</feature>
<dbReference type="NCBIfam" id="NF038123">
    <property type="entry name" value="NF038123_dom"/>
    <property type="match status" value="1"/>
</dbReference>
<gene>
    <name evidence="3" type="ORF">GTP91_26360</name>
</gene>
<accession>A0A845G8Q6</accession>
<sequence length="283" mass="28582">MKPYTLAKAVLAACVGLSACAAQAADVTFTFTNTAPVGGVGVAPLWLGLHNGGFDSFDAGSAASVAIERAAEDGNASVLTSNFASQAAGGLQTTLPGGPRFPGASSTFTLHNVDLNGANRYLSYAAMVVLSNDFFIGNDNAKAIDLSSLAGGGNLSLALGGAGHVYDAGTEQNNFAYSLANGAYGIGGGQSGANQGIDEHGVVHVVTGNPYPSFVDDGNYVPANFDWTALNFNSQQAIGRLDISVTAVPEPETYAMLFAGLGLLGVVARRRQGQGKAAAGDIA</sequence>
<protein>
    <submittedName>
        <fullName evidence="3">PEP-CTERM sorting domain-containing protein</fullName>
    </submittedName>
</protein>
<dbReference type="Proteomes" id="UP000470302">
    <property type="component" value="Unassembled WGS sequence"/>
</dbReference>
<evidence type="ECO:0000313" key="4">
    <source>
        <dbReference type="Proteomes" id="UP000470302"/>
    </source>
</evidence>
<feature type="chain" id="PRO_5032783863" evidence="1">
    <location>
        <begin position="25"/>
        <end position="283"/>
    </location>
</feature>
<dbReference type="PROSITE" id="PS51257">
    <property type="entry name" value="PROKAR_LIPOPROTEIN"/>
    <property type="match status" value="1"/>
</dbReference>
<dbReference type="Gene3D" id="2.60.40.2130">
    <property type="entry name" value="F-spondin domain"/>
    <property type="match status" value="1"/>
</dbReference>
<dbReference type="Pfam" id="PF07589">
    <property type="entry name" value="PEP-CTERM"/>
    <property type="match status" value="1"/>
</dbReference>
<feature type="signal peptide" evidence="1">
    <location>
        <begin position="1"/>
        <end position="24"/>
    </location>
</feature>
<dbReference type="RefSeq" id="WP_161099423.1">
    <property type="nucleotide sequence ID" value="NZ_WWCW01000134.1"/>
</dbReference>
<dbReference type="EMBL" id="WWCW01000134">
    <property type="protein sequence ID" value="MYM90684.1"/>
    <property type="molecule type" value="Genomic_DNA"/>
</dbReference>
<evidence type="ECO:0000259" key="2">
    <source>
        <dbReference type="Pfam" id="PF07589"/>
    </source>
</evidence>
<proteinExistence type="predicted"/>
<keyword evidence="1" id="KW-0732">Signal</keyword>
<dbReference type="AlphaFoldDB" id="A0A845G8Q6"/>
<dbReference type="InterPro" id="IPR038678">
    <property type="entry name" value="Spondin_N_sf"/>
</dbReference>
<organism evidence="3 4">
    <name type="scientific">Duganella vulcania</name>
    <dbReference type="NCBI Taxonomy" id="2692166"/>
    <lineage>
        <taxon>Bacteria</taxon>
        <taxon>Pseudomonadati</taxon>
        <taxon>Pseudomonadota</taxon>
        <taxon>Betaproteobacteria</taxon>
        <taxon>Burkholderiales</taxon>
        <taxon>Oxalobacteraceae</taxon>
        <taxon>Telluria group</taxon>
        <taxon>Duganella</taxon>
    </lineage>
</organism>
<name>A0A845G8Q6_9BURK</name>
<dbReference type="InterPro" id="IPR009465">
    <property type="entry name" value="Spondin_N"/>
</dbReference>
<reference evidence="3 4" key="1">
    <citation type="submission" date="2020-01" db="EMBL/GenBank/DDBJ databases">
        <title>Novel species isolated from a subtropical stream in China.</title>
        <authorList>
            <person name="Lu H."/>
        </authorList>
    </citation>
    <scope>NUCLEOTIDE SEQUENCE [LARGE SCALE GENOMIC DNA]</scope>
    <source>
        <strain evidence="3 4">FT82W</strain>
    </source>
</reference>